<protein>
    <submittedName>
        <fullName evidence="1">Uncharacterized protein</fullName>
    </submittedName>
</protein>
<dbReference type="EMBL" id="KZ826339">
    <property type="protein sequence ID" value="PYI07789.1"/>
    <property type="molecule type" value="Genomic_DNA"/>
</dbReference>
<dbReference type="Proteomes" id="UP000248423">
    <property type="component" value="Unassembled WGS sequence"/>
</dbReference>
<reference evidence="1 2" key="1">
    <citation type="submission" date="2018-02" db="EMBL/GenBank/DDBJ databases">
        <title>The genomes of Aspergillus section Nigri reveals drivers in fungal speciation.</title>
        <authorList>
            <consortium name="DOE Joint Genome Institute"/>
            <person name="Vesth T.C."/>
            <person name="Nybo J."/>
            <person name="Theobald S."/>
            <person name="Brandl J."/>
            <person name="Frisvad J.C."/>
            <person name="Nielsen K.F."/>
            <person name="Lyhne E.K."/>
            <person name="Kogle M.E."/>
            <person name="Kuo A."/>
            <person name="Riley R."/>
            <person name="Clum A."/>
            <person name="Nolan M."/>
            <person name="Lipzen A."/>
            <person name="Salamov A."/>
            <person name="Henrissat B."/>
            <person name="Wiebenga A."/>
            <person name="De vries R.P."/>
            <person name="Grigoriev I.V."/>
            <person name="Mortensen U.H."/>
            <person name="Andersen M.R."/>
            <person name="Baker S.E."/>
        </authorList>
    </citation>
    <scope>NUCLEOTIDE SEQUENCE [LARGE SCALE GENOMIC DNA]</scope>
    <source>
        <strain evidence="1 2">CBS 121057</strain>
    </source>
</reference>
<dbReference type="AlphaFoldDB" id="A0A319EZ86"/>
<dbReference type="OrthoDB" id="3508621at2759"/>
<gene>
    <name evidence="1" type="ORF">BO78DRAFT_442710</name>
</gene>
<keyword evidence="2" id="KW-1185">Reference proteome</keyword>
<dbReference type="VEuPathDB" id="FungiDB:BO78DRAFT_442710"/>
<dbReference type="STRING" id="1448318.A0A319EZ86"/>
<sequence>MHQAAAVLMNVEFQNYLAAVQAGGNFPWGQYSKFEIPFIQQQQILAGVNRQEKLEVQKEPCVNGAAVAFFQAITSIIPNVACQWFQSGLQDTGTRQIQALLECKRHHRNYHLPQVQMQEVAEMVAWIKEFGDTPHRPWRASFSANGKELYVQIFEYADNWVRYLKRGITANADLATMHTFGPYTIGDADDMNSFSQIFVAITLHG</sequence>
<accession>A0A319EZ86</accession>
<evidence type="ECO:0000313" key="2">
    <source>
        <dbReference type="Proteomes" id="UP000248423"/>
    </source>
</evidence>
<name>A0A319EZ86_ASPSB</name>
<proteinExistence type="predicted"/>
<evidence type="ECO:0000313" key="1">
    <source>
        <dbReference type="EMBL" id="PYI07789.1"/>
    </source>
</evidence>
<organism evidence="1 2">
    <name type="scientific">Aspergillus sclerotiicarbonarius (strain CBS 121057 / IBT 28362)</name>
    <dbReference type="NCBI Taxonomy" id="1448318"/>
    <lineage>
        <taxon>Eukaryota</taxon>
        <taxon>Fungi</taxon>
        <taxon>Dikarya</taxon>
        <taxon>Ascomycota</taxon>
        <taxon>Pezizomycotina</taxon>
        <taxon>Eurotiomycetes</taxon>
        <taxon>Eurotiomycetidae</taxon>
        <taxon>Eurotiales</taxon>
        <taxon>Aspergillaceae</taxon>
        <taxon>Aspergillus</taxon>
        <taxon>Aspergillus subgen. Circumdati</taxon>
    </lineage>
</organism>